<evidence type="ECO:0000313" key="2">
    <source>
        <dbReference type="EMBL" id="PPJ55682.1"/>
    </source>
</evidence>
<accession>A0A2S6C7H6</accession>
<comment type="caution">
    <text evidence="2">The sequence shown here is derived from an EMBL/GenBank/DDBJ whole genome shotgun (WGS) entry which is preliminary data.</text>
</comment>
<dbReference type="EMBL" id="PNEN01000534">
    <property type="protein sequence ID" value="PPJ55682.1"/>
    <property type="molecule type" value="Genomic_DNA"/>
</dbReference>
<keyword evidence="3" id="KW-1185">Reference proteome</keyword>
<feature type="region of interest" description="Disordered" evidence="1">
    <location>
        <begin position="1"/>
        <end position="34"/>
    </location>
</feature>
<gene>
    <name evidence="2" type="ORF">CBER1_05878</name>
</gene>
<dbReference type="AlphaFoldDB" id="A0A2S6C7H6"/>
<organism evidence="2 3">
    <name type="scientific">Cercospora berteroae</name>
    <dbReference type="NCBI Taxonomy" id="357750"/>
    <lineage>
        <taxon>Eukaryota</taxon>
        <taxon>Fungi</taxon>
        <taxon>Dikarya</taxon>
        <taxon>Ascomycota</taxon>
        <taxon>Pezizomycotina</taxon>
        <taxon>Dothideomycetes</taxon>
        <taxon>Dothideomycetidae</taxon>
        <taxon>Mycosphaerellales</taxon>
        <taxon>Mycosphaerellaceae</taxon>
        <taxon>Cercospora</taxon>
    </lineage>
</organism>
<reference evidence="3" key="1">
    <citation type="journal article" date="2017" name="bioRxiv">
        <title>Conservation of a gene cluster reveals novel cercosporin biosynthetic mechanisms and extends production to the genus Colletotrichum.</title>
        <authorList>
            <person name="de Jonge R."/>
            <person name="Ebert M.K."/>
            <person name="Huitt-Roehl C.R."/>
            <person name="Pal P."/>
            <person name="Suttle J.C."/>
            <person name="Spanner R.E."/>
            <person name="Neubauer J.D."/>
            <person name="Jurick W.M.II."/>
            <person name="Stott K.A."/>
            <person name="Secor G.A."/>
            <person name="Thomma B.P.H.J."/>
            <person name="Van de Peer Y."/>
            <person name="Townsend C.A."/>
            <person name="Bolton M.D."/>
        </authorList>
    </citation>
    <scope>NUCLEOTIDE SEQUENCE [LARGE SCALE GENOMIC DNA]</scope>
    <source>
        <strain evidence="3">CBS538.71</strain>
    </source>
</reference>
<protein>
    <submittedName>
        <fullName evidence="2">Uncharacterized protein</fullName>
    </submittedName>
</protein>
<evidence type="ECO:0000256" key="1">
    <source>
        <dbReference type="SAM" id="MobiDB-lite"/>
    </source>
</evidence>
<evidence type="ECO:0000313" key="3">
    <source>
        <dbReference type="Proteomes" id="UP000237631"/>
    </source>
</evidence>
<proteinExistence type="predicted"/>
<dbReference type="Proteomes" id="UP000237631">
    <property type="component" value="Unassembled WGS sequence"/>
</dbReference>
<feature type="compositionally biased region" description="Basic and acidic residues" evidence="1">
    <location>
        <begin position="24"/>
        <end position="33"/>
    </location>
</feature>
<sequence>MAAPDHHASQSFVPAMPTLPSRPHPQDGERTSDNSKVTFCISYGVNSTETQSFTMDRKKLSASSVLYSSISSDAQSYDNRVELGAWEHGIPGETISTPNDPTRWSWSLLADCCIFSETSGAPGFGQRILEIMQTKYYQKRPVVAEFPPPAVLDKVYSKTQRGSPVRRLLVYMRLDMPGFSISKEATDFNLTYHHQLLAETVTVLERRAAAANCAACFEESRSSWKKTCTSTSHSLQDLKDNAFNIWCLCHEHENDDDKEACQERRKANEWRFTDAITRD</sequence>
<dbReference type="OrthoDB" id="3644623at2759"/>
<name>A0A2S6C7H6_9PEZI</name>